<proteinExistence type="predicted"/>
<dbReference type="Pfam" id="PF00535">
    <property type="entry name" value="Glycos_transf_2"/>
    <property type="match status" value="1"/>
</dbReference>
<feature type="domain" description="Glycosyltransferase 2-like" evidence="2">
    <location>
        <begin position="15"/>
        <end position="118"/>
    </location>
</feature>
<evidence type="ECO:0000313" key="4">
    <source>
        <dbReference type="Proteomes" id="UP000186549"/>
    </source>
</evidence>
<dbReference type="InterPro" id="IPR029044">
    <property type="entry name" value="Nucleotide-diphossugar_trans"/>
</dbReference>
<dbReference type="Gene3D" id="3.90.550.10">
    <property type="entry name" value="Spore Coat Polysaccharide Biosynthesis Protein SpsA, Chain A"/>
    <property type="match status" value="1"/>
</dbReference>
<keyword evidence="1" id="KW-0812">Transmembrane</keyword>
<reference evidence="3 4" key="1">
    <citation type="journal article" date="2016" name="Nat. Biotechnol.">
        <title>Measurement of bacterial replication rates in microbial communities.</title>
        <authorList>
            <person name="Brown C.T."/>
            <person name="Olm M.R."/>
            <person name="Thomas B.C."/>
            <person name="Banfield J.F."/>
        </authorList>
    </citation>
    <scope>NUCLEOTIDE SEQUENCE [LARGE SCALE GENOMIC DNA]</scope>
    <source>
        <strain evidence="3">45_41</strain>
    </source>
</reference>
<dbReference type="AlphaFoldDB" id="A0A1Q6HVA2"/>
<feature type="transmembrane region" description="Helical" evidence="1">
    <location>
        <begin position="210"/>
        <end position="226"/>
    </location>
</feature>
<gene>
    <name evidence="3" type="ORF">BHV79_15485</name>
</gene>
<keyword evidence="1" id="KW-1133">Transmembrane helix</keyword>
<dbReference type="InterPro" id="IPR001173">
    <property type="entry name" value="Glyco_trans_2-like"/>
</dbReference>
<dbReference type="EMBL" id="MNQU01000275">
    <property type="protein sequence ID" value="OKZ30570.1"/>
    <property type="molecule type" value="Genomic_DNA"/>
</dbReference>
<accession>A0A1Q6HVA2</accession>
<evidence type="ECO:0000259" key="2">
    <source>
        <dbReference type="Pfam" id="PF00535"/>
    </source>
</evidence>
<dbReference type="SUPFAM" id="SSF53448">
    <property type="entry name" value="Nucleotide-diphospho-sugar transferases"/>
    <property type="match status" value="1"/>
</dbReference>
<name>A0A1Q6HVA2_BACUN</name>
<dbReference type="CDD" id="cd00761">
    <property type="entry name" value="Glyco_tranf_GTA_type"/>
    <property type="match status" value="1"/>
</dbReference>
<evidence type="ECO:0000256" key="1">
    <source>
        <dbReference type="SAM" id="Phobius"/>
    </source>
</evidence>
<evidence type="ECO:0000313" key="3">
    <source>
        <dbReference type="EMBL" id="OKZ30570.1"/>
    </source>
</evidence>
<sequence>MYEKNANIIARSNIQTDVVVVNQCDYDSIEEFEFKNKKGVTCRAKFINTTERGLSRSRNMAIANSWGDICYMCDDDELLADDYEQKMIEAYERHPQCSIIVFSLIRKNHTYPIIEQKIGLKEILRTSSVQTTFKRADIISHNILFDEKMGSGTGNGGGEENKFLMDCKRVGLKLWYVPQVVAEVKSEDSQWFQGFTEQYFRNFAWASRRIMGPILGGLYPIYWIIFRRKKYKPDLTLFEISKACFKGYFEKR</sequence>
<protein>
    <recommendedName>
        <fullName evidence="2">Glycosyltransferase 2-like domain-containing protein</fullName>
    </recommendedName>
</protein>
<organism evidence="3 4">
    <name type="scientific">Bacteroides uniformis</name>
    <dbReference type="NCBI Taxonomy" id="820"/>
    <lineage>
        <taxon>Bacteria</taxon>
        <taxon>Pseudomonadati</taxon>
        <taxon>Bacteroidota</taxon>
        <taxon>Bacteroidia</taxon>
        <taxon>Bacteroidales</taxon>
        <taxon>Bacteroidaceae</taxon>
        <taxon>Bacteroides</taxon>
    </lineage>
</organism>
<dbReference type="Proteomes" id="UP000186549">
    <property type="component" value="Unassembled WGS sequence"/>
</dbReference>
<keyword evidence="1" id="KW-0472">Membrane</keyword>
<comment type="caution">
    <text evidence="3">The sequence shown here is derived from an EMBL/GenBank/DDBJ whole genome shotgun (WGS) entry which is preliminary data.</text>
</comment>